<accession>A0A975PX63</accession>
<gene>
    <name evidence="2" type="ORF">F6B93_10595</name>
</gene>
<evidence type="ECO:0000313" key="2">
    <source>
        <dbReference type="EMBL" id="QUR67484.1"/>
    </source>
</evidence>
<dbReference type="InterPro" id="IPR002937">
    <property type="entry name" value="Amino_oxidase"/>
</dbReference>
<dbReference type="InterPro" id="IPR036188">
    <property type="entry name" value="FAD/NAD-bd_sf"/>
</dbReference>
<dbReference type="Pfam" id="PF01593">
    <property type="entry name" value="Amino_oxidase"/>
    <property type="match status" value="1"/>
</dbReference>
<dbReference type="EMBL" id="CP046600">
    <property type="protein sequence ID" value="QUR67484.1"/>
    <property type="molecule type" value="Genomic_DNA"/>
</dbReference>
<keyword evidence="3" id="KW-1185">Reference proteome</keyword>
<organism evidence="2 3">
    <name type="scientific">Mycobacterium spongiae</name>
    <dbReference type="NCBI Taxonomy" id="886343"/>
    <lineage>
        <taxon>Bacteria</taxon>
        <taxon>Bacillati</taxon>
        <taxon>Actinomycetota</taxon>
        <taxon>Actinomycetes</taxon>
        <taxon>Mycobacteriales</taxon>
        <taxon>Mycobacteriaceae</taxon>
        <taxon>Mycobacterium</taxon>
    </lineage>
</organism>
<dbReference type="Gene3D" id="3.50.50.60">
    <property type="entry name" value="FAD/NAD(P)-binding domain"/>
    <property type="match status" value="1"/>
</dbReference>
<name>A0A975PX63_9MYCO</name>
<dbReference type="AlphaFoldDB" id="A0A975PX63"/>
<dbReference type="RefSeq" id="WP_211699060.1">
    <property type="nucleotide sequence ID" value="NZ_CP046600.1"/>
</dbReference>
<feature type="domain" description="Amine oxidase" evidence="1">
    <location>
        <begin position="15"/>
        <end position="412"/>
    </location>
</feature>
<dbReference type="Proteomes" id="UP000682202">
    <property type="component" value="Chromosome"/>
</dbReference>
<protein>
    <submittedName>
        <fullName evidence="2">FAD-dependent oxidoreductase</fullName>
    </submittedName>
</protein>
<dbReference type="KEGG" id="mspg:F6B93_10595"/>
<proteinExistence type="predicted"/>
<evidence type="ECO:0000259" key="1">
    <source>
        <dbReference type="Pfam" id="PF01593"/>
    </source>
</evidence>
<sequence>MPSDKFDVLVIGAGLAGLRCARVLAAAGRDVQVWEAADEVGGRIRTRAIDGFLCDRGFQVLNPAYPELKRAIDISDLRLQPFGAGVAVRRQSGSAVWVHPLREPARVPSMLAHGGVRPAGVLALLRWSLPALRPRALKSSQRQDRSLREGLDRQGVRGELRRVIDQFLAGVVLDDTGATSNAFALLLARVFLLGVPALPSDGMRSLPRQLAAPLGDRIVLQRSALHVESDADGWQVHSPDGVVHATHVVVATDPAAAAALTDVATPPAHGVVTDWWATDQMPPGPAMLWIDSRTDKPGPVINTAVISAAAPTYAPRGHHLIAATALLAPTATPPPEDATRQHAADILGADGRSWTLLTRDVIPEALPAQLPPLRVRQSVRLAAGLWCCGDHRDTASIQGALVSGRRTGEAILRSPARI</sequence>
<dbReference type="PANTHER" id="PTHR42841">
    <property type="entry name" value="AMINE OXIDASE"/>
    <property type="match status" value="1"/>
</dbReference>
<evidence type="ECO:0000313" key="3">
    <source>
        <dbReference type="Proteomes" id="UP000682202"/>
    </source>
</evidence>
<reference evidence="2" key="1">
    <citation type="submission" date="2019-12" db="EMBL/GenBank/DDBJ databases">
        <title>Mycobacterium spongiae sp. nov.</title>
        <authorList>
            <person name="Stinear T."/>
        </authorList>
    </citation>
    <scope>NUCLEOTIDE SEQUENCE</scope>
    <source>
        <strain evidence="2">FSD4b-SM</strain>
    </source>
</reference>
<dbReference type="SUPFAM" id="SSF51905">
    <property type="entry name" value="FAD/NAD(P)-binding domain"/>
    <property type="match status" value="1"/>
</dbReference>
<dbReference type="GO" id="GO:0016491">
    <property type="term" value="F:oxidoreductase activity"/>
    <property type="evidence" value="ECO:0007669"/>
    <property type="project" value="InterPro"/>
</dbReference>